<evidence type="ECO:0000256" key="2">
    <source>
        <dbReference type="ARBA" id="ARBA00022475"/>
    </source>
</evidence>
<evidence type="ECO:0000259" key="9">
    <source>
        <dbReference type="Pfam" id="PF13231"/>
    </source>
</evidence>
<feature type="transmembrane region" description="Helical" evidence="8">
    <location>
        <begin position="372"/>
        <end position="393"/>
    </location>
</feature>
<keyword evidence="11" id="KW-1185">Reference proteome</keyword>
<dbReference type="Pfam" id="PF13231">
    <property type="entry name" value="PMT_2"/>
    <property type="match status" value="1"/>
</dbReference>
<evidence type="ECO:0000256" key="6">
    <source>
        <dbReference type="ARBA" id="ARBA00022989"/>
    </source>
</evidence>
<protein>
    <submittedName>
        <fullName evidence="10">Glycosyltransferase family 39 protein</fullName>
    </submittedName>
</protein>
<dbReference type="EMBL" id="BAABFN010000002">
    <property type="protein sequence ID" value="GAA4308316.1"/>
    <property type="molecule type" value="Genomic_DNA"/>
</dbReference>
<feature type="transmembrane region" description="Helical" evidence="8">
    <location>
        <begin position="204"/>
        <end position="223"/>
    </location>
</feature>
<feature type="domain" description="Glycosyltransferase RgtA/B/C/D-like" evidence="9">
    <location>
        <begin position="62"/>
        <end position="220"/>
    </location>
</feature>
<evidence type="ECO:0000256" key="7">
    <source>
        <dbReference type="ARBA" id="ARBA00023136"/>
    </source>
</evidence>
<feature type="transmembrane region" description="Helical" evidence="8">
    <location>
        <begin position="313"/>
        <end position="332"/>
    </location>
</feature>
<feature type="transmembrane region" description="Helical" evidence="8">
    <location>
        <begin position="405"/>
        <end position="424"/>
    </location>
</feature>
<gene>
    <name evidence="10" type="ORF">GCM10023143_15580</name>
</gene>
<keyword evidence="7 8" id="KW-0472">Membrane</keyword>
<dbReference type="InterPro" id="IPR038731">
    <property type="entry name" value="RgtA/B/C-like"/>
</dbReference>
<comment type="caution">
    <text evidence="10">The sequence shown here is derived from an EMBL/GenBank/DDBJ whole genome shotgun (WGS) entry which is preliminary data.</text>
</comment>
<proteinExistence type="predicted"/>
<feature type="transmembrane region" description="Helical" evidence="8">
    <location>
        <begin position="85"/>
        <end position="105"/>
    </location>
</feature>
<evidence type="ECO:0000256" key="3">
    <source>
        <dbReference type="ARBA" id="ARBA00022676"/>
    </source>
</evidence>
<feature type="transmembrane region" description="Helical" evidence="8">
    <location>
        <begin position="290"/>
        <end position="307"/>
    </location>
</feature>
<evidence type="ECO:0000313" key="10">
    <source>
        <dbReference type="EMBL" id="GAA4308316.1"/>
    </source>
</evidence>
<dbReference type="PANTHER" id="PTHR33908">
    <property type="entry name" value="MANNOSYLTRANSFERASE YKCB-RELATED"/>
    <property type="match status" value="1"/>
</dbReference>
<evidence type="ECO:0000256" key="8">
    <source>
        <dbReference type="SAM" id="Phobius"/>
    </source>
</evidence>
<keyword evidence="2" id="KW-1003">Cell membrane</keyword>
<feature type="transmembrane region" description="Helical" evidence="8">
    <location>
        <begin position="111"/>
        <end position="128"/>
    </location>
</feature>
<comment type="subcellular location">
    <subcellularLocation>
        <location evidence="1">Cell membrane</location>
        <topology evidence="1">Multi-pass membrane protein</topology>
    </subcellularLocation>
</comment>
<dbReference type="PANTHER" id="PTHR33908:SF3">
    <property type="entry name" value="UNDECAPRENYL PHOSPHATE-ALPHA-4-AMINO-4-DEOXY-L-ARABINOSE ARABINOSYL TRANSFERASE"/>
    <property type="match status" value="1"/>
</dbReference>
<dbReference type="RefSeq" id="WP_344977952.1">
    <property type="nucleotide sequence ID" value="NZ_BAABFN010000002.1"/>
</dbReference>
<accession>A0ABP8FPU9</accession>
<keyword evidence="6 8" id="KW-1133">Transmembrane helix</keyword>
<reference evidence="11" key="1">
    <citation type="journal article" date="2019" name="Int. J. Syst. Evol. Microbiol.">
        <title>The Global Catalogue of Microorganisms (GCM) 10K type strain sequencing project: providing services to taxonomists for standard genome sequencing and annotation.</title>
        <authorList>
            <consortium name="The Broad Institute Genomics Platform"/>
            <consortium name="The Broad Institute Genome Sequencing Center for Infectious Disease"/>
            <person name="Wu L."/>
            <person name="Ma J."/>
        </authorList>
    </citation>
    <scope>NUCLEOTIDE SEQUENCE [LARGE SCALE GENOMIC DNA]</scope>
    <source>
        <strain evidence="11">JCM 17664</strain>
    </source>
</reference>
<evidence type="ECO:0000256" key="4">
    <source>
        <dbReference type="ARBA" id="ARBA00022679"/>
    </source>
</evidence>
<name>A0ABP8FPU9_9BACT</name>
<feature type="transmembrane region" description="Helical" evidence="8">
    <location>
        <begin position="255"/>
        <end position="278"/>
    </location>
</feature>
<dbReference type="Proteomes" id="UP001501207">
    <property type="component" value="Unassembled WGS sequence"/>
</dbReference>
<keyword evidence="4" id="KW-0808">Transferase</keyword>
<organism evidence="10 11">
    <name type="scientific">Compostibacter hankyongensis</name>
    <dbReference type="NCBI Taxonomy" id="1007089"/>
    <lineage>
        <taxon>Bacteria</taxon>
        <taxon>Pseudomonadati</taxon>
        <taxon>Bacteroidota</taxon>
        <taxon>Chitinophagia</taxon>
        <taxon>Chitinophagales</taxon>
        <taxon>Chitinophagaceae</taxon>
        <taxon>Compostibacter</taxon>
    </lineage>
</organism>
<dbReference type="InterPro" id="IPR050297">
    <property type="entry name" value="LipidA_mod_glycosyltrf_83"/>
</dbReference>
<evidence type="ECO:0000256" key="5">
    <source>
        <dbReference type="ARBA" id="ARBA00022692"/>
    </source>
</evidence>
<sequence length="526" mass="59368">MKAQTRLPLLIAAGILLFFLRLGGTSVYQVAEARNAECAREMYENGNPVVPVFNGELRTDKPALEYFAMMTAFAAGGISEGSARFFSALCGLLVVIFTFLLARKYAGERAAWWSALTLLASVHTIVQFRLATPDPYLILCHTLSLYCFIEGWLSRRRSWWIGLYFFLGLAMLAKGPVGIALPGLTIFLFLLFKKQFSWKVIKRLQPWWGLLLILVVAAPWYLLVHRKTGGAWTKGFFFEHNIGRFSDPTGGHGGIFLLTLLFVLLGMLPFSVFIFRILRHSWKLRKENDLLLFALIALCCVVGFYMLSRTKLINYTTPCYPFLALLSGHYLSKITAPGELRRKLLPELIILLVFSLAIPVGIYFWTRSLPELSAFGWIALCFLCFPAGVLLALYRYRRGDTGKSLTAVAGGYMLNTLLLFAWPYPLLDAQTPMRKAEALLQDGARPVMVYKSFNNAFLFYTRYPVTVTDETDSIRSFIRQHPDGLIISDTGHGAPLDSLPELQLIRKDHEIFNSHTAVIYGGKEKY</sequence>
<feature type="transmembrane region" description="Helical" evidence="8">
    <location>
        <begin position="344"/>
        <end position="366"/>
    </location>
</feature>
<evidence type="ECO:0000256" key="1">
    <source>
        <dbReference type="ARBA" id="ARBA00004651"/>
    </source>
</evidence>
<evidence type="ECO:0000313" key="11">
    <source>
        <dbReference type="Proteomes" id="UP001501207"/>
    </source>
</evidence>
<keyword evidence="5 8" id="KW-0812">Transmembrane</keyword>
<keyword evidence="3" id="KW-0328">Glycosyltransferase</keyword>
<feature type="transmembrane region" description="Helical" evidence="8">
    <location>
        <begin position="159"/>
        <end position="192"/>
    </location>
</feature>